<dbReference type="EMBL" id="CP033240">
    <property type="protein sequence ID" value="AZF81838.1"/>
    <property type="molecule type" value="Genomic_DNA"/>
</dbReference>
<dbReference type="EMBL" id="CP011056">
    <property type="protein sequence ID" value="AKA76978.1"/>
    <property type="molecule type" value="Genomic_DNA"/>
</dbReference>
<dbReference type="SMR" id="A0A0E3MD97"/>
<dbReference type="EMBL" id="CP033237">
    <property type="protein sequence ID" value="AZF74003.1"/>
    <property type="molecule type" value="Genomic_DNA"/>
</dbReference>
<evidence type="ECO:0000313" key="9">
    <source>
        <dbReference type="EMBL" id="AZF81838.1"/>
    </source>
</evidence>
<evidence type="ECO:0000313" key="8">
    <source>
        <dbReference type="EMBL" id="AZF79234.1"/>
    </source>
</evidence>
<reference evidence="16" key="3">
    <citation type="submission" date="2016-04" db="EMBL/GenBank/DDBJ databases">
        <authorList>
            <person name="Shah S.A."/>
            <person name="Garrett R.A."/>
        </authorList>
    </citation>
    <scope>NUCLEOTIDE SEQUENCE [LARGE SCALE GENOMIC DNA]</scope>
    <source>
        <strain evidence="16">ATCC 35091 / DSM 1616 / JCM 8930 / NBRC 15331 / P1</strain>
    </source>
</reference>
<dbReference type="Proteomes" id="UP000267993">
    <property type="component" value="Chromosome"/>
</dbReference>
<dbReference type="GO" id="GO:0008168">
    <property type="term" value="F:methyltransferase activity"/>
    <property type="evidence" value="ECO:0007669"/>
    <property type="project" value="UniProtKB-KW"/>
</dbReference>
<dbReference type="EMBL" id="CP033235">
    <property type="protein sequence ID" value="AZF68763.1"/>
    <property type="molecule type" value="Genomic_DNA"/>
</dbReference>
<dbReference type="EMBL" id="CP050869">
    <property type="protein sequence ID" value="QPG48643.1"/>
    <property type="molecule type" value="Genomic_DNA"/>
</dbReference>
<dbReference type="Proteomes" id="UP000278715">
    <property type="component" value="Chromosome"/>
</dbReference>
<dbReference type="GO" id="GO:0032259">
    <property type="term" value="P:methylation"/>
    <property type="evidence" value="ECO:0007669"/>
    <property type="project" value="UniProtKB-KW"/>
</dbReference>
<dbReference type="PATRIC" id="fig|2287.6.peg.2138"/>
<evidence type="ECO:0000313" key="15">
    <source>
        <dbReference type="Proteomes" id="UP000033106"/>
    </source>
</evidence>
<evidence type="ECO:0000313" key="24">
    <source>
        <dbReference type="Proteomes" id="UP000594632"/>
    </source>
</evidence>
<proteinExistence type="predicted"/>
<evidence type="ECO:0000313" key="16">
    <source>
        <dbReference type="Proteomes" id="UP000076770"/>
    </source>
</evidence>
<dbReference type="KEGG" id="ssoa:SULA_2084"/>
<evidence type="ECO:0000313" key="10">
    <source>
        <dbReference type="EMBL" id="AZF84412.1"/>
    </source>
</evidence>
<evidence type="ECO:0000313" key="22">
    <source>
        <dbReference type="Proteomes" id="UP000278715"/>
    </source>
</evidence>
<dbReference type="KEGG" id="ssof:SULC_2083"/>
<dbReference type="EMBL" id="CP033239">
    <property type="protein sequence ID" value="AZF79234.1"/>
    <property type="molecule type" value="Genomic_DNA"/>
</dbReference>
<evidence type="ECO:0000313" key="4">
    <source>
        <dbReference type="EMBL" id="AZF68763.1"/>
    </source>
</evidence>
<sequence length="190" mass="21430">MKVGYLIGSNGYITNLNNAIKLEVIDGSKEIISLAYGKISDIPKLDVLIGRDFLQGEVLFLKNYANFLIDKNRLTNIIPIQLPLHNQDAICVGTSNCSGISFKDVIFTYPFPFRDSSFNSAIIFEVLDLDIIREVYRVVKSGSKVYMILRDKLFGGVDPLEGLRKLSSKFKVAMVKEKEGFWIIEGVKKR</sequence>
<dbReference type="KEGG" id="ssol:SULB_2085"/>
<evidence type="ECO:0000313" key="1">
    <source>
        <dbReference type="EMBL" id="AKA74281.1"/>
    </source>
</evidence>
<evidence type="ECO:0000313" key="21">
    <source>
        <dbReference type="Proteomes" id="UP000275843"/>
    </source>
</evidence>
<dbReference type="Proteomes" id="UP000076770">
    <property type="component" value="Chromosome i"/>
</dbReference>
<dbReference type="Proteomes" id="UP000033106">
    <property type="component" value="Chromosome"/>
</dbReference>
<keyword evidence="11" id="KW-0489">Methyltransferase</keyword>
<reference evidence="17 18" key="4">
    <citation type="journal article" date="2018" name="Proc. Natl. Acad. Sci. U.S.A.">
        <title>Nonmutational mechanism of inheritance in the Archaeon Sulfolobus solfataricus.</title>
        <authorList>
            <person name="Payne S."/>
            <person name="McCarthy S."/>
            <person name="Johnson T."/>
            <person name="North E."/>
            <person name="Blum P."/>
        </authorList>
    </citation>
    <scope>NUCLEOTIDE SEQUENCE [LARGE SCALE GENOMIC DNA]</scope>
    <source>
        <strain evidence="5 17">SARC-H</strain>
        <strain evidence="6 21">SARC-I</strain>
        <strain evidence="8 22">SARC-N</strain>
        <strain evidence="9 23">SARC-O</strain>
        <strain evidence="10 18">SUL120</strain>
        <strain evidence="4 19">SULG</strain>
        <strain evidence="7 20">SULM</strain>
    </source>
</reference>
<dbReference type="Proteomes" id="UP000033085">
    <property type="component" value="Chromosome"/>
</dbReference>
<evidence type="ECO:0000313" key="12">
    <source>
        <dbReference type="EMBL" id="SAI84665.1"/>
    </source>
</evidence>
<dbReference type="Proteomes" id="UP000273194">
    <property type="component" value="Chromosome"/>
</dbReference>
<dbReference type="AlphaFoldDB" id="A0A0E3MD97"/>
<evidence type="ECO:0000313" key="17">
    <source>
        <dbReference type="Proteomes" id="UP000267993"/>
    </source>
</evidence>
<reference evidence="11 24" key="6">
    <citation type="journal article" date="2020" name="Nat. Commun.">
        <title>The structures of two archaeal type IV pili illuminate evolutionary relationships.</title>
        <authorList>
            <person name="Wang F."/>
            <person name="Baquero D.P."/>
            <person name="Su Z."/>
            <person name="Beltran L.C."/>
            <person name="Prangishvili D."/>
            <person name="Krupovic M."/>
            <person name="Egelman E.H."/>
        </authorList>
    </citation>
    <scope>NUCLEOTIDE SEQUENCE [LARGE SCALE GENOMIC DNA]</scope>
    <source>
        <strain evidence="11 24">POZ149</strain>
    </source>
</reference>
<dbReference type="EMBL" id="CP033236">
    <property type="protein sequence ID" value="AZF71383.1"/>
    <property type="molecule type" value="Genomic_DNA"/>
</dbReference>
<dbReference type="EMBL" id="CP011057">
    <property type="protein sequence ID" value="AKA79670.1"/>
    <property type="molecule type" value="Genomic_DNA"/>
</dbReference>
<dbReference type="Proteomes" id="UP000273443">
    <property type="component" value="Chromosome"/>
</dbReference>
<reference evidence="13 14" key="1">
    <citation type="journal article" date="2015" name="Genome Announc.">
        <title>Complete Genome Sequence of Sulfolobus solfataricus Strain 98/2 and Evolved Derivatives.</title>
        <authorList>
            <person name="McCarthy S."/>
            <person name="Gradnigo J."/>
            <person name="Johnson T."/>
            <person name="Payne S."/>
            <person name="Lipzen A."/>
            <person name="Martin J."/>
            <person name="Schackwitz W."/>
            <person name="Moriyama E."/>
            <person name="Blum P."/>
        </authorList>
    </citation>
    <scope>NUCLEOTIDE SEQUENCE [LARGE SCALE GENOMIC DNA]</scope>
    <source>
        <strain evidence="13">98/2 SULC</strain>
        <strain evidence="1">SARC-B</strain>
        <strain evidence="2">SARC-C</strain>
        <strain evidence="3 15">SULA</strain>
        <strain evidence="14">SULB</strain>
    </source>
</reference>
<evidence type="ECO:0000313" key="18">
    <source>
        <dbReference type="Proteomes" id="UP000269431"/>
    </source>
</evidence>
<organism evidence="2 13">
    <name type="scientific">Saccharolobus solfataricus</name>
    <name type="common">Sulfolobus solfataricus</name>
    <dbReference type="NCBI Taxonomy" id="2287"/>
    <lineage>
        <taxon>Archaea</taxon>
        <taxon>Thermoproteota</taxon>
        <taxon>Thermoprotei</taxon>
        <taxon>Sulfolobales</taxon>
        <taxon>Sulfolobaceae</taxon>
        <taxon>Saccharolobus</taxon>
    </lineage>
</organism>
<gene>
    <name evidence="11" type="ORF">HFC64_00365</name>
    <name evidence="12" type="ORF">SSOP1_1111</name>
    <name evidence="3" type="ORF">SULA_2084</name>
    <name evidence="1" type="ORF">SULB_2085</name>
    <name evidence="2" type="ORF">SULC_2083</name>
    <name evidence="4" type="ORF">SULG_10515</name>
    <name evidence="5" type="ORF">SULH_10515</name>
    <name evidence="6" type="ORF">SULI_10515</name>
    <name evidence="7" type="ORF">SULM_10505</name>
    <name evidence="8" type="ORF">SULN_10505</name>
    <name evidence="9" type="ORF">SULO_10515</name>
    <name evidence="10" type="ORF">SULZ_10445</name>
</gene>
<name>A0A0E3MD97_SACSO</name>
<dbReference type="EMBL" id="CP011055">
    <property type="protein sequence ID" value="AKA74281.1"/>
    <property type="molecule type" value="Genomic_DNA"/>
</dbReference>
<dbReference type="Proteomes" id="UP000275843">
    <property type="component" value="Chromosome"/>
</dbReference>
<keyword evidence="11" id="KW-0808">Transferase</keyword>
<dbReference type="Proteomes" id="UP000033057">
    <property type="component" value="Chromosome"/>
</dbReference>
<accession>A0A0E3MD97</accession>
<dbReference type="OMA" id="FWIVESK"/>
<evidence type="ECO:0000313" key="7">
    <source>
        <dbReference type="EMBL" id="AZF76626.1"/>
    </source>
</evidence>
<dbReference type="Proteomes" id="UP000282269">
    <property type="component" value="Chromosome"/>
</dbReference>
<dbReference type="EMBL" id="CP033241">
    <property type="protein sequence ID" value="AZF84412.1"/>
    <property type="molecule type" value="Genomic_DNA"/>
</dbReference>
<dbReference type="EMBL" id="LT549890">
    <property type="protein sequence ID" value="SAI84665.1"/>
    <property type="molecule type" value="Genomic_DNA"/>
</dbReference>
<evidence type="ECO:0000313" key="14">
    <source>
        <dbReference type="Proteomes" id="UP000033085"/>
    </source>
</evidence>
<protein>
    <submittedName>
        <fullName evidence="11">Class I SAM-dependent methyltransferase</fullName>
    </submittedName>
</protein>
<evidence type="ECO:0000313" key="19">
    <source>
        <dbReference type="Proteomes" id="UP000273194"/>
    </source>
</evidence>
<dbReference type="Proteomes" id="UP000594632">
    <property type="component" value="Chromosome"/>
</dbReference>
<dbReference type="EMBL" id="CP033238">
    <property type="protein sequence ID" value="AZF76626.1"/>
    <property type="molecule type" value="Genomic_DNA"/>
</dbReference>
<evidence type="ECO:0000313" key="23">
    <source>
        <dbReference type="Proteomes" id="UP000282269"/>
    </source>
</evidence>
<reference evidence="2" key="5">
    <citation type="submission" date="2018-10" db="EMBL/GenBank/DDBJ databases">
        <authorList>
            <person name="McCarthy S."/>
            <person name="Gradnigo J."/>
            <person name="Johnson T."/>
            <person name="Payne S."/>
            <person name="Lipzen A."/>
            <person name="Schackwitz W."/>
            <person name="Martin J."/>
            <person name="Moriyama E."/>
            <person name="Blum P."/>
        </authorList>
    </citation>
    <scope>NUCLEOTIDE SEQUENCE</scope>
    <source>
        <strain evidence="1">SARC-B</strain>
        <strain evidence="2">SARC-C</strain>
        <strain evidence="3">SULA</strain>
    </source>
</reference>
<evidence type="ECO:0000313" key="5">
    <source>
        <dbReference type="EMBL" id="AZF71383.1"/>
    </source>
</evidence>
<evidence type="ECO:0000313" key="11">
    <source>
        <dbReference type="EMBL" id="QPG48643.1"/>
    </source>
</evidence>
<evidence type="ECO:0000313" key="2">
    <source>
        <dbReference type="EMBL" id="AKA76978.1"/>
    </source>
</evidence>
<evidence type="ECO:0000313" key="13">
    <source>
        <dbReference type="Proteomes" id="UP000033057"/>
    </source>
</evidence>
<evidence type="ECO:0000313" key="20">
    <source>
        <dbReference type="Proteomes" id="UP000273443"/>
    </source>
</evidence>
<evidence type="ECO:0000313" key="3">
    <source>
        <dbReference type="EMBL" id="AKA79670.1"/>
    </source>
</evidence>
<evidence type="ECO:0000313" key="6">
    <source>
        <dbReference type="EMBL" id="AZF74003.1"/>
    </source>
</evidence>
<dbReference type="Proteomes" id="UP000269431">
    <property type="component" value="Chromosome"/>
</dbReference>
<reference evidence="12" key="2">
    <citation type="submission" date="2016-04" db="EMBL/GenBank/DDBJ databases">
        <authorList>
            <person name="Evans L.H."/>
            <person name="Alamgir A."/>
            <person name="Owens N."/>
            <person name="Weber N.D."/>
            <person name="Virtaneva K."/>
            <person name="Barbian K."/>
            <person name="Babar A."/>
            <person name="Rosenke K."/>
        </authorList>
    </citation>
    <scope>NUCLEOTIDE SEQUENCE</scope>
    <source>
        <strain evidence="12">P1</strain>
    </source>
</reference>